<feature type="compositionally biased region" description="Polar residues" evidence="1">
    <location>
        <begin position="1"/>
        <end position="16"/>
    </location>
</feature>
<evidence type="ECO:0000313" key="2">
    <source>
        <dbReference type="EMBL" id="RDW90987.1"/>
    </source>
</evidence>
<accession>A0A3D8SXD2</accession>
<keyword evidence="3" id="KW-1185">Reference proteome</keyword>
<name>A0A3D8SXD2_9HELO</name>
<protein>
    <submittedName>
        <fullName evidence="2">Uncharacterized protein</fullName>
    </submittedName>
</protein>
<reference evidence="2 3" key="1">
    <citation type="journal article" date="2018" name="IMA Fungus">
        <title>IMA Genome-F 9: Draft genome sequence of Annulohypoxylon stygium, Aspergillus mulundensis, Berkeleyomyces basicola (syn. Thielaviopsis basicola), Ceratocystis smalleyi, two Cercospora beticola strains, Coleophoma cylindrospora, Fusarium fracticaudum, Phialophora cf. hyalina, and Morchella septimelata.</title>
        <authorList>
            <person name="Wingfield B.D."/>
            <person name="Bills G.F."/>
            <person name="Dong Y."/>
            <person name="Huang W."/>
            <person name="Nel W.J."/>
            <person name="Swalarsk-Parry B.S."/>
            <person name="Vaghefi N."/>
            <person name="Wilken P.M."/>
            <person name="An Z."/>
            <person name="de Beer Z.W."/>
            <person name="De Vos L."/>
            <person name="Chen L."/>
            <person name="Duong T.A."/>
            <person name="Gao Y."/>
            <person name="Hammerbacher A."/>
            <person name="Kikkert J.R."/>
            <person name="Li Y."/>
            <person name="Li H."/>
            <person name="Li K."/>
            <person name="Li Q."/>
            <person name="Liu X."/>
            <person name="Ma X."/>
            <person name="Naidoo K."/>
            <person name="Pethybridge S.J."/>
            <person name="Sun J."/>
            <person name="Steenkamp E.T."/>
            <person name="van der Nest M.A."/>
            <person name="van Wyk S."/>
            <person name="Wingfield M.J."/>
            <person name="Xiong C."/>
            <person name="Yue Q."/>
            <person name="Zhang X."/>
        </authorList>
    </citation>
    <scope>NUCLEOTIDE SEQUENCE [LARGE SCALE GENOMIC DNA]</scope>
    <source>
        <strain evidence="2 3">BP5796</strain>
    </source>
</reference>
<dbReference type="AlphaFoldDB" id="A0A3D8SXD2"/>
<dbReference type="EMBL" id="PDLN01000003">
    <property type="protein sequence ID" value="RDW90987.1"/>
    <property type="molecule type" value="Genomic_DNA"/>
</dbReference>
<feature type="region of interest" description="Disordered" evidence="1">
    <location>
        <begin position="1"/>
        <end position="29"/>
    </location>
</feature>
<gene>
    <name evidence="2" type="ORF">BP5796_02152</name>
</gene>
<organism evidence="2 3">
    <name type="scientific">Coleophoma crateriformis</name>
    <dbReference type="NCBI Taxonomy" id="565419"/>
    <lineage>
        <taxon>Eukaryota</taxon>
        <taxon>Fungi</taxon>
        <taxon>Dikarya</taxon>
        <taxon>Ascomycota</taxon>
        <taxon>Pezizomycotina</taxon>
        <taxon>Leotiomycetes</taxon>
        <taxon>Helotiales</taxon>
        <taxon>Dermateaceae</taxon>
        <taxon>Coleophoma</taxon>
    </lineage>
</organism>
<evidence type="ECO:0000256" key="1">
    <source>
        <dbReference type="SAM" id="MobiDB-lite"/>
    </source>
</evidence>
<dbReference type="Proteomes" id="UP000256328">
    <property type="component" value="Unassembled WGS sequence"/>
</dbReference>
<proteinExistence type="predicted"/>
<sequence>MAPSTTISEDASSTEVKSAGDLVGNTPGAQSEKPLDELFLVAKGVAGLGGYLNMGIDLAFHSSTHEPALYNLEITGLWGRTTTMHLRKGAQQKGKCIASCTFYKFSPDTDLEIQEGSSTMTRVGHNDHYWVAEGINFTWKYTPQVPGKQSTFVDSDWKLTNRDSGEVHAVYVANPGNSKHRGQVQFRRSLGLDWEKAVLLTLGAVVERVRQKQARRGSILVGMMAY</sequence>
<dbReference type="OrthoDB" id="3532798at2759"/>
<evidence type="ECO:0000313" key="3">
    <source>
        <dbReference type="Proteomes" id="UP000256328"/>
    </source>
</evidence>
<comment type="caution">
    <text evidence="2">The sequence shown here is derived from an EMBL/GenBank/DDBJ whole genome shotgun (WGS) entry which is preliminary data.</text>
</comment>